<sequence>MTFRRLCRGRGGYPALLAAIHDPPETLWVRGEAEAVVLSAPSVAVVGARACSSYGRTVARMLGRELAAAGLVVVSGLARGIDAEAHRGALDADGVTVAVLGCGIDRDYPAAHRELATRICGRGLVVSEYAPSVEPAPWRFPARNRIIAGLCSATVVVEARGRSGALITADFALEDGREVMAVPGEITSALSAGTNALLRLGATPVTCAADVLEAFGLPPQASTAPEPSGDAAAILARLREAAASIDELARATGLDPGDVAAALIELELAGRVVESEGVYRSTIAL</sequence>
<accession>A0A7M2YUF0</accession>
<dbReference type="InterPro" id="IPR036388">
    <property type="entry name" value="WH-like_DNA-bd_sf"/>
</dbReference>
<evidence type="ECO:0000313" key="5">
    <source>
        <dbReference type="Proteomes" id="UP000254134"/>
    </source>
</evidence>
<dbReference type="GO" id="GO:0009294">
    <property type="term" value="P:DNA-mediated transformation"/>
    <property type="evidence" value="ECO:0007669"/>
    <property type="project" value="InterPro"/>
</dbReference>
<reference evidence="5" key="2">
    <citation type="journal article" date="2019" name="MicrobiologyOpen">
        <title>High-quality draft genome sequence of Gaiella occulta isolated from a 150 meter deep mineral water borehole and comparison with the genome sequences of other deep-branching lineages of the phylum Actinobacteria.</title>
        <authorList>
            <person name="Severino R."/>
            <person name="Froufe H.J.C."/>
            <person name="Barroso C."/>
            <person name="Albuquerque L."/>
            <person name="Lobo-da-Cunha A."/>
            <person name="da Costa M.S."/>
            <person name="Egas C."/>
        </authorList>
    </citation>
    <scope>NUCLEOTIDE SEQUENCE [LARGE SCALE GENOMIC DNA]</scope>
    <source>
        <strain evidence="5">F2-233</strain>
    </source>
</reference>
<name>A0A7M2YUF0_9ACTN</name>
<dbReference type="Proteomes" id="UP000254134">
    <property type="component" value="Unassembled WGS sequence"/>
</dbReference>
<gene>
    <name evidence="4" type="ORF">Gocc_2345</name>
</gene>
<keyword evidence="5" id="KW-1185">Reference proteome</keyword>
<dbReference type="InterPro" id="IPR041614">
    <property type="entry name" value="DprA_WH"/>
</dbReference>
<evidence type="ECO:0000259" key="2">
    <source>
        <dbReference type="Pfam" id="PF02481"/>
    </source>
</evidence>
<dbReference type="PANTHER" id="PTHR43022:SF1">
    <property type="entry name" value="PROTEIN SMF"/>
    <property type="match status" value="1"/>
</dbReference>
<dbReference type="Pfam" id="PF02481">
    <property type="entry name" value="DNA_processg_A"/>
    <property type="match status" value="1"/>
</dbReference>
<dbReference type="AlphaFoldDB" id="A0A7M2YUF0"/>
<feature type="domain" description="Smf/DprA SLOG" evidence="2">
    <location>
        <begin position="9"/>
        <end position="215"/>
    </location>
</feature>
<reference evidence="4 5" key="1">
    <citation type="submission" date="2018-07" db="EMBL/GenBank/DDBJ databases">
        <title>High-quality-draft genome sequence of Gaiella occulta.</title>
        <authorList>
            <person name="Severino R."/>
            <person name="Froufe H.J.C."/>
            <person name="Rainey F.A."/>
            <person name="Barroso C."/>
            <person name="Albuquerque L."/>
            <person name="Lobo-Da-Cunha A."/>
            <person name="Da Costa M.S."/>
            <person name="Egas C."/>
        </authorList>
    </citation>
    <scope>NUCLEOTIDE SEQUENCE [LARGE SCALE GENOMIC DNA]</scope>
    <source>
        <strain evidence="4 5">F2-233</strain>
    </source>
</reference>
<dbReference type="InterPro" id="IPR057666">
    <property type="entry name" value="DrpA_SLOG"/>
</dbReference>
<dbReference type="PANTHER" id="PTHR43022">
    <property type="entry name" value="PROTEIN SMF"/>
    <property type="match status" value="1"/>
</dbReference>
<dbReference type="SUPFAM" id="SSF102405">
    <property type="entry name" value="MCP/YpsA-like"/>
    <property type="match status" value="1"/>
</dbReference>
<dbReference type="Gene3D" id="3.40.50.450">
    <property type="match status" value="1"/>
</dbReference>
<evidence type="ECO:0000256" key="1">
    <source>
        <dbReference type="ARBA" id="ARBA00006525"/>
    </source>
</evidence>
<dbReference type="Pfam" id="PF17782">
    <property type="entry name" value="WHD_DprA"/>
    <property type="match status" value="1"/>
</dbReference>
<dbReference type="InterPro" id="IPR003488">
    <property type="entry name" value="DprA"/>
</dbReference>
<comment type="caution">
    <text evidence="4">The sequence shown here is derived from an EMBL/GenBank/DDBJ whole genome shotgun (WGS) entry which is preliminary data.</text>
</comment>
<protein>
    <submittedName>
        <fullName evidence="4">DprA: DNA protecting protein DprA</fullName>
    </submittedName>
</protein>
<dbReference type="Gene3D" id="1.10.10.10">
    <property type="entry name" value="Winged helix-like DNA-binding domain superfamily/Winged helix DNA-binding domain"/>
    <property type="match status" value="1"/>
</dbReference>
<proteinExistence type="inferred from homology"/>
<dbReference type="NCBIfam" id="TIGR00732">
    <property type="entry name" value="dprA"/>
    <property type="match status" value="1"/>
</dbReference>
<evidence type="ECO:0000313" key="4">
    <source>
        <dbReference type="EMBL" id="RDI73781.1"/>
    </source>
</evidence>
<dbReference type="RefSeq" id="WP_181813629.1">
    <property type="nucleotide sequence ID" value="NZ_QQZY01000006.1"/>
</dbReference>
<evidence type="ECO:0000259" key="3">
    <source>
        <dbReference type="Pfam" id="PF17782"/>
    </source>
</evidence>
<dbReference type="EMBL" id="QQZY01000006">
    <property type="protein sequence ID" value="RDI73781.1"/>
    <property type="molecule type" value="Genomic_DNA"/>
</dbReference>
<organism evidence="4 5">
    <name type="scientific">Gaiella occulta</name>
    <dbReference type="NCBI Taxonomy" id="1002870"/>
    <lineage>
        <taxon>Bacteria</taxon>
        <taxon>Bacillati</taxon>
        <taxon>Actinomycetota</taxon>
        <taxon>Thermoleophilia</taxon>
        <taxon>Gaiellales</taxon>
        <taxon>Gaiellaceae</taxon>
        <taxon>Gaiella</taxon>
    </lineage>
</organism>
<feature type="domain" description="DprA winged helix" evidence="3">
    <location>
        <begin position="218"/>
        <end position="277"/>
    </location>
</feature>
<comment type="similarity">
    <text evidence="1">Belongs to the DprA/Smf family.</text>
</comment>